<dbReference type="PROSITE" id="PS01129">
    <property type="entry name" value="PSI_RLU"/>
    <property type="match status" value="1"/>
</dbReference>
<gene>
    <name evidence="7" type="ORF">SAMN04488137_0954</name>
</gene>
<sequence length="308" mass="34719">MTTFVIKWTVKEHEAGLLREFLRVHKKISKSALADIKFSGGELLVNGKLSTVRKAVATGDEISVRFPPEEISSSMAPLPINLDILFEDDHLLIVNKSPGLPTIPSRYQTYGSLAQAVLHYYEEKGIQSTFHAINRLDKDTSGLVMIAKHRFAHSLFSMQQRNKEIKRTYLAGVRGTFNEKKGIISANIARNPESLIERMVSEHGQVAVTHFRLLKELGQNSLVALQLETGRTHQIRVHMSHIGHPLLGDDLYGGPVDVIGRQALHSWRVSFYHPFEEKKMALTAPLPNDLNRLFGHVEAEDWGINEYN</sequence>
<dbReference type="EMBL" id="FNHW01000001">
    <property type="protein sequence ID" value="SDM59916.1"/>
    <property type="molecule type" value="Genomic_DNA"/>
</dbReference>
<dbReference type="Proteomes" id="UP000199544">
    <property type="component" value="Unassembled WGS sequence"/>
</dbReference>
<evidence type="ECO:0000256" key="4">
    <source>
        <dbReference type="PIRSR" id="PIRSR606225-1"/>
    </source>
</evidence>
<evidence type="ECO:0000256" key="1">
    <source>
        <dbReference type="ARBA" id="ARBA00000073"/>
    </source>
</evidence>
<dbReference type="Pfam" id="PF00849">
    <property type="entry name" value="PseudoU_synth_2"/>
    <property type="match status" value="1"/>
</dbReference>
<dbReference type="STRING" id="459525.SAMN04488137_0954"/>
<evidence type="ECO:0000313" key="8">
    <source>
        <dbReference type="Proteomes" id="UP000199544"/>
    </source>
</evidence>
<keyword evidence="8" id="KW-1185">Reference proteome</keyword>
<dbReference type="PANTHER" id="PTHR21600:SF35">
    <property type="entry name" value="PSEUDOURIDINE SYNTHASE"/>
    <property type="match status" value="1"/>
</dbReference>
<name>A0A1G9UJ30_9BACL</name>
<evidence type="ECO:0000259" key="6">
    <source>
        <dbReference type="Pfam" id="PF00849"/>
    </source>
</evidence>
<dbReference type="OrthoDB" id="9807829at2"/>
<comment type="catalytic activity">
    <reaction evidence="1 5">
        <text>a uridine in RNA = a pseudouridine in RNA</text>
        <dbReference type="Rhea" id="RHEA:48348"/>
        <dbReference type="Rhea" id="RHEA-COMP:12068"/>
        <dbReference type="Rhea" id="RHEA-COMP:12069"/>
        <dbReference type="ChEBI" id="CHEBI:65314"/>
        <dbReference type="ChEBI" id="CHEBI:65315"/>
    </reaction>
</comment>
<keyword evidence="3 5" id="KW-0413">Isomerase</keyword>
<dbReference type="InterPro" id="IPR020103">
    <property type="entry name" value="PsdUridine_synth_cat_dom_sf"/>
</dbReference>
<feature type="active site" evidence="4">
    <location>
        <position position="137"/>
    </location>
</feature>
<dbReference type="GO" id="GO:0009982">
    <property type="term" value="F:pseudouridine synthase activity"/>
    <property type="evidence" value="ECO:0007669"/>
    <property type="project" value="InterPro"/>
</dbReference>
<dbReference type="EC" id="5.4.99.-" evidence="5"/>
<dbReference type="GO" id="GO:0003723">
    <property type="term" value="F:RNA binding"/>
    <property type="evidence" value="ECO:0007669"/>
    <property type="project" value="InterPro"/>
</dbReference>
<evidence type="ECO:0000256" key="2">
    <source>
        <dbReference type="ARBA" id="ARBA00010876"/>
    </source>
</evidence>
<evidence type="ECO:0000313" key="7">
    <source>
        <dbReference type="EMBL" id="SDM59916.1"/>
    </source>
</evidence>
<dbReference type="InterPro" id="IPR006225">
    <property type="entry name" value="PsdUridine_synth_RluC/D"/>
</dbReference>
<accession>A0A1G9UJ30</accession>
<dbReference type="CDD" id="cd02869">
    <property type="entry name" value="PseudoU_synth_RluA_like"/>
    <property type="match status" value="1"/>
</dbReference>
<evidence type="ECO:0000256" key="5">
    <source>
        <dbReference type="RuleBase" id="RU362028"/>
    </source>
</evidence>
<dbReference type="RefSeq" id="WP_090232933.1">
    <property type="nucleotide sequence ID" value="NZ_FNHW01000001.1"/>
</dbReference>
<proteinExistence type="inferred from homology"/>
<dbReference type="GO" id="GO:0140098">
    <property type="term" value="F:catalytic activity, acting on RNA"/>
    <property type="evidence" value="ECO:0007669"/>
    <property type="project" value="UniProtKB-ARBA"/>
</dbReference>
<organism evidence="7 8">
    <name type="scientific">Fictibacillus solisalsi</name>
    <dbReference type="NCBI Taxonomy" id="459525"/>
    <lineage>
        <taxon>Bacteria</taxon>
        <taxon>Bacillati</taxon>
        <taxon>Bacillota</taxon>
        <taxon>Bacilli</taxon>
        <taxon>Bacillales</taxon>
        <taxon>Fictibacillaceae</taxon>
        <taxon>Fictibacillus</taxon>
    </lineage>
</organism>
<evidence type="ECO:0000256" key="3">
    <source>
        <dbReference type="ARBA" id="ARBA00023235"/>
    </source>
</evidence>
<comment type="function">
    <text evidence="5">Responsible for synthesis of pseudouridine from uracil.</text>
</comment>
<dbReference type="PANTHER" id="PTHR21600">
    <property type="entry name" value="MITOCHONDRIAL RNA PSEUDOURIDINE SYNTHASE"/>
    <property type="match status" value="1"/>
</dbReference>
<dbReference type="SUPFAM" id="SSF55120">
    <property type="entry name" value="Pseudouridine synthase"/>
    <property type="match status" value="1"/>
</dbReference>
<feature type="domain" description="Pseudouridine synthase RsuA/RluA-like" evidence="6">
    <location>
        <begin position="90"/>
        <end position="241"/>
    </location>
</feature>
<dbReference type="InterPro" id="IPR006224">
    <property type="entry name" value="PsdUridine_synth_RluA-like_CS"/>
</dbReference>
<comment type="similarity">
    <text evidence="2 5">Belongs to the pseudouridine synthase RluA family.</text>
</comment>
<dbReference type="GO" id="GO:0000455">
    <property type="term" value="P:enzyme-directed rRNA pseudouridine synthesis"/>
    <property type="evidence" value="ECO:0007669"/>
    <property type="project" value="TreeGrafter"/>
</dbReference>
<dbReference type="AlphaFoldDB" id="A0A1G9UJ30"/>
<reference evidence="8" key="1">
    <citation type="submission" date="2016-10" db="EMBL/GenBank/DDBJ databases">
        <authorList>
            <person name="Varghese N."/>
            <person name="Submissions S."/>
        </authorList>
    </citation>
    <scope>NUCLEOTIDE SEQUENCE [LARGE SCALE GENOMIC DNA]</scope>
    <source>
        <strain evidence="8">CGMCC 1.6854</strain>
    </source>
</reference>
<protein>
    <recommendedName>
        <fullName evidence="5">Pseudouridine synthase</fullName>
        <ecNumber evidence="5">5.4.99.-</ecNumber>
    </recommendedName>
</protein>
<dbReference type="NCBIfam" id="TIGR00005">
    <property type="entry name" value="rluA_subfam"/>
    <property type="match status" value="1"/>
</dbReference>
<dbReference type="InterPro" id="IPR050188">
    <property type="entry name" value="RluA_PseudoU_synthase"/>
</dbReference>
<dbReference type="FunFam" id="3.30.2350.10:FF:000005">
    <property type="entry name" value="Pseudouridine synthase"/>
    <property type="match status" value="1"/>
</dbReference>
<dbReference type="Gene3D" id="3.30.2350.10">
    <property type="entry name" value="Pseudouridine synthase"/>
    <property type="match status" value="1"/>
</dbReference>
<dbReference type="InterPro" id="IPR006145">
    <property type="entry name" value="PsdUridine_synth_RsuA/RluA"/>
</dbReference>